<organism evidence="3">
    <name type="scientific">candidate division WOR-3 bacterium</name>
    <dbReference type="NCBI Taxonomy" id="2052148"/>
    <lineage>
        <taxon>Bacteria</taxon>
        <taxon>Bacteria division WOR-3</taxon>
    </lineage>
</organism>
<keyword evidence="2" id="KW-0802">TPR repeat</keyword>
<proteinExistence type="predicted"/>
<dbReference type="Pfam" id="PF13174">
    <property type="entry name" value="TPR_6"/>
    <property type="match status" value="1"/>
</dbReference>
<dbReference type="InterPro" id="IPR051685">
    <property type="entry name" value="Ycf3/AcsC/BcsC/TPR_MFPF"/>
</dbReference>
<name>A0A7C2K3K7_UNCW3</name>
<comment type="caution">
    <text evidence="3">The sequence shown here is derived from an EMBL/GenBank/DDBJ whole genome shotgun (WGS) entry which is preliminary data.</text>
</comment>
<gene>
    <name evidence="3" type="ORF">ENQ77_03805</name>
</gene>
<accession>A0A7C2K3K7</accession>
<dbReference type="InterPro" id="IPR019734">
    <property type="entry name" value="TPR_rpt"/>
</dbReference>
<dbReference type="PANTHER" id="PTHR44943">
    <property type="entry name" value="CELLULOSE SYNTHASE OPERON PROTEIN C"/>
    <property type="match status" value="1"/>
</dbReference>
<dbReference type="SMART" id="SM00028">
    <property type="entry name" value="TPR"/>
    <property type="match status" value="3"/>
</dbReference>
<reference evidence="3" key="1">
    <citation type="journal article" date="2020" name="mSystems">
        <title>Genome- and Community-Level Interaction Insights into Carbon Utilization and Element Cycling Functions of Hydrothermarchaeota in Hydrothermal Sediment.</title>
        <authorList>
            <person name="Zhou Z."/>
            <person name="Liu Y."/>
            <person name="Xu W."/>
            <person name="Pan J."/>
            <person name="Luo Z.H."/>
            <person name="Li M."/>
        </authorList>
    </citation>
    <scope>NUCLEOTIDE SEQUENCE [LARGE SCALE GENOMIC DNA]</scope>
    <source>
        <strain evidence="3">SpSt-34</strain>
    </source>
</reference>
<evidence type="ECO:0000256" key="1">
    <source>
        <dbReference type="ARBA" id="ARBA00022737"/>
    </source>
</evidence>
<dbReference type="InterPro" id="IPR011990">
    <property type="entry name" value="TPR-like_helical_dom_sf"/>
</dbReference>
<dbReference type="EMBL" id="DSOL01000113">
    <property type="protein sequence ID" value="HEN27781.1"/>
    <property type="molecule type" value="Genomic_DNA"/>
</dbReference>
<dbReference type="SUPFAM" id="SSF48452">
    <property type="entry name" value="TPR-like"/>
    <property type="match status" value="1"/>
</dbReference>
<sequence>MLLLFLSLYLFIPSFENILEKTTFDSKIEKYLSAGITDSAEYFAQKLLKSSRNLKTRKKALLYLYRIYKYSGNEKDAYNTLQELLKLSNHSDSIAFYIDYFTHLYKSKKLNHILELKDEIPLDDTLYFIISLTMFNLNHLDSVITYTERCHLIEAKYLKAFALYKLGRYYEAESLSKNLNWKELTILSFAQQQRWDSIAFSLEHFNMDLNNLSLPYLRVLYFLSLRKSGKKIPLSYYEEWLIANKGNSLEDYVSLLFAEDLGRENQWSRSLQILNTIDTVQFFSKYPSLKADYFWTKGKALYYKRSNLKRITQHLVSALNLTQDPVVKDSCNYLLGLTYLKFAHYKKAIQYLQKVKENSHLYYDASYNLASAYYQILQYDDALEIIDEVLKKPNIPEESRLNILSIKANIYESKKEYSKAISTYQTMLQYVTQKPKIYEIYLHIELLKYKRGDYKNLKEVYQNYLSKFPESPLIPQLSYDLLFNYIYSEEKENAREILLYMIDKFPQNQKTLEAISLYFSSPVASLKDSTILKNLLLKNPELEDYIHLTLGRFYKRLRLYDDALKSFEVVKQGNYYSQAQVEIMEIYFLLNKYTEVEMLGREIMPEEIREYTSYRIVELLLKALKNEGKVSTFNSLANYFAGKDFPFKKDFCLMVSDLYIREKDTTNAIKFLNIARDLGATDQEIINYNVELLKILKENTQ</sequence>
<keyword evidence="1" id="KW-0677">Repeat</keyword>
<evidence type="ECO:0000256" key="2">
    <source>
        <dbReference type="ARBA" id="ARBA00022803"/>
    </source>
</evidence>
<dbReference type="Gene3D" id="1.25.40.10">
    <property type="entry name" value="Tetratricopeptide repeat domain"/>
    <property type="match status" value="3"/>
</dbReference>
<evidence type="ECO:0000313" key="3">
    <source>
        <dbReference type="EMBL" id="HEN27781.1"/>
    </source>
</evidence>
<dbReference type="PANTHER" id="PTHR44943:SF8">
    <property type="entry name" value="TPR REPEAT-CONTAINING PROTEIN MJ0263"/>
    <property type="match status" value="1"/>
</dbReference>
<dbReference type="AlphaFoldDB" id="A0A7C2K3K7"/>
<protein>
    <submittedName>
        <fullName evidence="3">Tetratricopeptide repeat protein</fullName>
    </submittedName>
</protein>